<sequence>MCKLDVVDALIVLHFVILIINVFRMHIGFITLQVPTIMEVPLSQLVVTNWALSQVPLFPSFDRFQMGNGLAWTTKTTLGHLWRL</sequence>
<reference evidence="2 3" key="1">
    <citation type="submission" date="2014-04" db="EMBL/GenBank/DDBJ databases">
        <authorList>
            <consortium name="DOE Joint Genome Institute"/>
            <person name="Kuo A."/>
            <person name="Kohler A."/>
            <person name="Nagy L.G."/>
            <person name="Floudas D."/>
            <person name="Copeland A."/>
            <person name="Barry K.W."/>
            <person name="Cichocki N."/>
            <person name="Veneault-Fourrey C."/>
            <person name="LaButti K."/>
            <person name="Lindquist E.A."/>
            <person name="Lipzen A."/>
            <person name="Lundell T."/>
            <person name="Morin E."/>
            <person name="Murat C."/>
            <person name="Sun H."/>
            <person name="Tunlid A."/>
            <person name="Henrissat B."/>
            <person name="Grigoriev I.V."/>
            <person name="Hibbett D.S."/>
            <person name="Martin F."/>
            <person name="Nordberg H.P."/>
            <person name="Cantor M.N."/>
            <person name="Hua S.X."/>
        </authorList>
    </citation>
    <scope>NUCLEOTIDE SEQUENCE [LARGE SCALE GENOMIC DNA]</scope>
    <source>
        <strain evidence="2 3">LaAM-08-1</strain>
    </source>
</reference>
<keyword evidence="1" id="KW-0812">Transmembrane</keyword>
<protein>
    <submittedName>
        <fullName evidence="2">Uncharacterized protein</fullName>
    </submittedName>
</protein>
<dbReference type="HOGENOM" id="CLU_2527784_0_0_1"/>
<proteinExistence type="predicted"/>
<evidence type="ECO:0000313" key="3">
    <source>
        <dbReference type="Proteomes" id="UP000054477"/>
    </source>
</evidence>
<feature type="transmembrane region" description="Helical" evidence="1">
    <location>
        <begin position="6"/>
        <end position="23"/>
    </location>
</feature>
<evidence type="ECO:0000256" key="1">
    <source>
        <dbReference type="SAM" id="Phobius"/>
    </source>
</evidence>
<keyword evidence="1" id="KW-1133">Transmembrane helix</keyword>
<keyword evidence="1" id="KW-0472">Membrane</keyword>
<accession>A0A0C9XCK6</accession>
<keyword evidence="3" id="KW-1185">Reference proteome</keyword>
<gene>
    <name evidence="2" type="ORF">K443DRAFT_102494</name>
</gene>
<evidence type="ECO:0000313" key="2">
    <source>
        <dbReference type="EMBL" id="KIJ99293.1"/>
    </source>
</evidence>
<name>A0A0C9XCK6_9AGAR</name>
<dbReference type="EMBL" id="KN838649">
    <property type="protein sequence ID" value="KIJ99293.1"/>
    <property type="molecule type" value="Genomic_DNA"/>
</dbReference>
<dbReference type="Proteomes" id="UP000054477">
    <property type="component" value="Unassembled WGS sequence"/>
</dbReference>
<organism evidence="2 3">
    <name type="scientific">Laccaria amethystina LaAM-08-1</name>
    <dbReference type="NCBI Taxonomy" id="1095629"/>
    <lineage>
        <taxon>Eukaryota</taxon>
        <taxon>Fungi</taxon>
        <taxon>Dikarya</taxon>
        <taxon>Basidiomycota</taxon>
        <taxon>Agaricomycotina</taxon>
        <taxon>Agaricomycetes</taxon>
        <taxon>Agaricomycetidae</taxon>
        <taxon>Agaricales</taxon>
        <taxon>Agaricineae</taxon>
        <taxon>Hydnangiaceae</taxon>
        <taxon>Laccaria</taxon>
    </lineage>
</organism>
<dbReference type="AlphaFoldDB" id="A0A0C9XCK6"/>
<reference evidence="3" key="2">
    <citation type="submission" date="2015-01" db="EMBL/GenBank/DDBJ databases">
        <title>Evolutionary Origins and Diversification of the Mycorrhizal Mutualists.</title>
        <authorList>
            <consortium name="DOE Joint Genome Institute"/>
            <consortium name="Mycorrhizal Genomics Consortium"/>
            <person name="Kohler A."/>
            <person name="Kuo A."/>
            <person name="Nagy L.G."/>
            <person name="Floudas D."/>
            <person name="Copeland A."/>
            <person name="Barry K.W."/>
            <person name="Cichocki N."/>
            <person name="Veneault-Fourrey C."/>
            <person name="LaButti K."/>
            <person name="Lindquist E.A."/>
            <person name="Lipzen A."/>
            <person name="Lundell T."/>
            <person name="Morin E."/>
            <person name="Murat C."/>
            <person name="Riley R."/>
            <person name="Ohm R."/>
            <person name="Sun H."/>
            <person name="Tunlid A."/>
            <person name="Henrissat B."/>
            <person name="Grigoriev I.V."/>
            <person name="Hibbett D.S."/>
            <person name="Martin F."/>
        </authorList>
    </citation>
    <scope>NUCLEOTIDE SEQUENCE [LARGE SCALE GENOMIC DNA]</scope>
    <source>
        <strain evidence="3">LaAM-08-1</strain>
    </source>
</reference>